<evidence type="ECO:0000313" key="7">
    <source>
        <dbReference type="Proteomes" id="UP000033947"/>
    </source>
</evidence>
<dbReference type="FunFam" id="3.40.640.10:FF:000089">
    <property type="entry name" value="Aminotransferase, DegT/DnrJ/EryC1/StrS family"/>
    <property type="match status" value="1"/>
</dbReference>
<evidence type="ECO:0000256" key="4">
    <source>
        <dbReference type="PIRSR" id="PIRSR000390-2"/>
    </source>
</evidence>
<dbReference type="GO" id="GO:0008483">
    <property type="term" value="F:transaminase activity"/>
    <property type="evidence" value="ECO:0007669"/>
    <property type="project" value="UniProtKB-KW"/>
</dbReference>
<gene>
    <name evidence="6" type="ORF">UU55_C0002G0017</name>
</gene>
<dbReference type="PIRSF" id="PIRSF000390">
    <property type="entry name" value="PLP_StrS"/>
    <property type="match status" value="1"/>
</dbReference>
<dbReference type="AlphaFoldDB" id="A0A0G0VUQ5"/>
<sequence length="372" mass="41396">MMKSSSPDNTIPFLSLKRQHEDIKDEINSSVQRVLERQEFILGSELNEFELSFAHYLGSSFVVGVNSGTDGLRIALRAIGVGAGDEVITTTHTFIATALAIIDVGATPVFVDVGPHTYQMDVTAVEKKITEKTKAILPVHIYGAPSPMEEIISLAHSCNLRLVEDACQAHGAVLNGKKLGTFGDIGVFSFYPSKNLGAYGDGGAICTSDADLYEKIKRLRNYGQPKKYYHEEFGYNSRLDEIQAAVLKVKLSHLDEWNLMRQRLASIYDSKLTDFHPQKIIPGGKSVYHIYSILSNRRDELMAFLSEKKIMTQIHYPVPLHLQKALSSLGYKEGDFPVSEMLAKKEISLPMFSELTQEELSIICDTVLDFGK</sequence>
<dbReference type="GO" id="GO:0030170">
    <property type="term" value="F:pyridoxal phosphate binding"/>
    <property type="evidence" value="ECO:0007669"/>
    <property type="project" value="UniProtKB-ARBA"/>
</dbReference>
<dbReference type="Pfam" id="PF01041">
    <property type="entry name" value="DegT_DnrJ_EryC1"/>
    <property type="match status" value="1"/>
</dbReference>
<evidence type="ECO:0000256" key="5">
    <source>
        <dbReference type="RuleBase" id="RU004508"/>
    </source>
</evidence>
<keyword evidence="6" id="KW-0032">Aminotransferase</keyword>
<evidence type="ECO:0000313" key="6">
    <source>
        <dbReference type="EMBL" id="KKS03412.1"/>
    </source>
</evidence>
<evidence type="ECO:0000256" key="2">
    <source>
        <dbReference type="ARBA" id="ARBA00037999"/>
    </source>
</evidence>
<dbReference type="SUPFAM" id="SSF53383">
    <property type="entry name" value="PLP-dependent transferases"/>
    <property type="match status" value="1"/>
</dbReference>
<dbReference type="Gene3D" id="3.40.640.10">
    <property type="entry name" value="Type I PLP-dependent aspartate aminotransferase-like (Major domain)"/>
    <property type="match status" value="1"/>
</dbReference>
<proteinExistence type="inferred from homology"/>
<dbReference type="GO" id="GO:0000271">
    <property type="term" value="P:polysaccharide biosynthetic process"/>
    <property type="evidence" value="ECO:0007669"/>
    <property type="project" value="TreeGrafter"/>
</dbReference>
<dbReference type="InterPro" id="IPR015422">
    <property type="entry name" value="PyrdxlP-dep_Trfase_small"/>
</dbReference>
<protein>
    <submittedName>
        <fullName evidence="6">DegT/DnrJ/EryC1/StrS aminotransferase</fullName>
    </submittedName>
</protein>
<accession>A0A0G0VUQ5</accession>
<dbReference type="PATRIC" id="fig|1619123.3.peg.133"/>
<dbReference type="Gene3D" id="3.90.1150.10">
    <property type="entry name" value="Aspartate Aminotransferase, domain 1"/>
    <property type="match status" value="1"/>
</dbReference>
<dbReference type="Proteomes" id="UP000033947">
    <property type="component" value="Unassembled WGS sequence"/>
</dbReference>
<keyword evidence="6" id="KW-0808">Transferase</keyword>
<evidence type="ECO:0000256" key="1">
    <source>
        <dbReference type="ARBA" id="ARBA00022898"/>
    </source>
</evidence>
<dbReference type="EMBL" id="LCBB01000002">
    <property type="protein sequence ID" value="KKS03412.1"/>
    <property type="molecule type" value="Genomic_DNA"/>
</dbReference>
<dbReference type="PANTHER" id="PTHR30244:SF36">
    <property type="entry name" value="3-OXO-GLUCOSE-6-PHOSPHATE:GLUTAMATE AMINOTRANSFERASE"/>
    <property type="match status" value="1"/>
</dbReference>
<feature type="active site" description="Proton acceptor" evidence="3">
    <location>
        <position position="194"/>
    </location>
</feature>
<reference evidence="6 7" key="1">
    <citation type="journal article" date="2015" name="Nature">
        <title>rRNA introns, odd ribosomes, and small enigmatic genomes across a large radiation of phyla.</title>
        <authorList>
            <person name="Brown C.T."/>
            <person name="Hug L.A."/>
            <person name="Thomas B.C."/>
            <person name="Sharon I."/>
            <person name="Castelle C.J."/>
            <person name="Singh A."/>
            <person name="Wilkins M.J."/>
            <person name="Williams K.H."/>
            <person name="Banfield J.F."/>
        </authorList>
    </citation>
    <scope>NUCLEOTIDE SEQUENCE [LARGE SCALE GENOMIC DNA]</scope>
</reference>
<feature type="modified residue" description="N6-(pyridoxal phosphate)lysine" evidence="4">
    <location>
        <position position="194"/>
    </location>
</feature>
<dbReference type="PANTHER" id="PTHR30244">
    <property type="entry name" value="TRANSAMINASE"/>
    <property type="match status" value="1"/>
</dbReference>
<keyword evidence="1 4" id="KW-0663">Pyridoxal phosphate</keyword>
<evidence type="ECO:0000256" key="3">
    <source>
        <dbReference type="PIRSR" id="PIRSR000390-1"/>
    </source>
</evidence>
<name>A0A0G0VUQ5_UNCKA</name>
<dbReference type="InterPro" id="IPR015424">
    <property type="entry name" value="PyrdxlP-dep_Trfase"/>
</dbReference>
<dbReference type="InterPro" id="IPR015421">
    <property type="entry name" value="PyrdxlP-dep_Trfase_major"/>
</dbReference>
<comment type="caution">
    <text evidence="6">The sequence shown here is derived from an EMBL/GenBank/DDBJ whole genome shotgun (WGS) entry which is preliminary data.</text>
</comment>
<organism evidence="6 7">
    <name type="scientific">candidate division WWE3 bacterium GW2011_GWC2_41_23</name>
    <dbReference type="NCBI Taxonomy" id="1619123"/>
    <lineage>
        <taxon>Bacteria</taxon>
        <taxon>Katanobacteria</taxon>
    </lineage>
</organism>
<comment type="similarity">
    <text evidence="2 5">Belongs to the DegT/DnrJ/EryC1 family.</text>
</comment>
<dbReference type="CDD" id="cd00616">
    <property type="entry name" value="AHBA_syn"/>
    <property type="match status" value="1"/>
</dbReference>
<dbReference type="InterPro" id="IPR000653">
    <property type="entry name" value="DegT/StrS_aminotransferase"/>
</dbReference>